<keyword evidence="4 16" id="KW-0107">Calcium channel</keyword>
<evidence type="ECO:0000256" key="16">
    <source>
        <dbReference type="RuleBase" id="RU003808"/>
    </source>
</evidence>
<evidence type="ECO:0000256" key="9">
    <source>
        <dbReference type="ARBA" id="ARBA00022989"/>
    </source>
</evidence>
<dbReference type="PRINTS" id="PR01629">
    <property type="entry name" value="TVDCCALPHA1"/>
</dbReference>
<feature type="transmembrane region" description="Helical" evidence="18">
    <location>
        <begin position="180"/>
        <end position="204"/>
    </location>
</feature>
<organism evidence="20 21">
    <name type="scientific">Macaca fascicularis</name>
    <name type="common">Crab-eating macaque</name>
    <name type="synonym">Cynomolgus monkey</name>
    <dbReference type="NCBI Taxonomy" id="9541"/>
    <lineage>
        <taxon>Eukaryota</taxon>
        <taxon>Metazoa</taxon>
        <taxon>Chordata</taxon>
        <taxon>Craniata</taxon>
        <taxon>Vertebrata</taxon>
        <taxon>Euteleostomi</taxon>
        <taxon>Mammalia</taxon>
        <taxon>Eutheria</taxon>
        <taxon>Euarchontoglires</taxon>
        <taxon>Primates</taxon>
        <taxon>Haplorrhini</taxon>
        <taxon>Catarrhini</taxon>
        <taxon>Cercopithecidae</taxon>
        <taxon>Cercopithecinae</taxon>
        <taxon>Macaca</taxon>
    </lineage>
</organism>
<dbReference type="FunFam" id="1.20.120.350:FF:000008">
    <property type="entry name" value="Voltage-dependent T-type calcium channel subunit alpha"/>
    <property type="match status" value="1"/>
</dbReference>
<sequence length="1846" mass="203536">MAESASPPSSAAAPAAEPGVTTEQPGPQSPPSSPPGLEEPLDGADPHVPHPDLAPVAFFCLRQTTSPRNWCIKMVCNPYPPQPWLIGALQGLKGRGLGLSPMVLKMVALGIFGKKCYLGDTWNRLDFFIVMAGMVEYSLDLQNINLSAIRTVRVLRPLKAINRVPSMRILVNLLLDTLPMLGNVLLLCFFVFFIFGIIGVQLWAGLLRNRDVALPPYYQPEEDDEMPFICSLSGDNGIMGCHEIPPLKEQGRECCLSKDDVYDFGAGRQDLNASGLCVNWNRYYNVCRTGSANPHKGAINFDNIGYAWIVIFQVITLEGWVEIMYYVMDAHSFYNFIYFILLIIVSVREPGLLGASLSTKQREHRLMLEQRQRYLSSSTVASYAEPGDCYEEIFQYVCHILRKAKRRALGLYQALQSRRQALGPEAPGASNLGPMPRSPGTTVSGPASDTALSEDRGPQHSASAAGVSYPRPCSGKPSPSSLHGLGIDSWEASRRMHAQSCHPPILGCQPSRRGLGGGPRWPVGRPGMRIQEPGPGKAGTGVAGGREGEADGAVWLCGDVWRETRAKLRGIVDSKYFNRGIMMAILVNTVSMGIEHHEQPEELTNILEICNVVFTSMFALEMILKLAAFGLFDYLRNPYNIFDSIIVIISIWEIVGQADGGLSVLRTFRLLRVLKLVRFMPALRRQLVVLMKTMDNVATFCMLLMLFIFIFSILGMHIFGCKFSLRTDTGDTVPDRKNFDSLLWAIVTVFQILTQEDWNVVLYNGMASTSPWASLYFVALMTFGNYVLFNLLVAILVEGFQAEVTVVLAEEAPPQGLQKTGRGRGRGVLGSIPSPTGQASDPLRATVGVQAAFGHLVPHPWVCLWGADPSGNSSQSSSRSSYYGPWGRSGAWASRRSSWNSLKHKPPSAEHESLLSAERRRRPGLRGCRGRGAATARTPARPSRPARPPRSSRAPSGTPPPWRDGRMGGDRQPCASLTPGAPSSFCQTLCFRVRKMIDVYKPDWCEVREDWSVYLFSPENRFRVLCQTIIAHKLFDYVVLAFIFLNCITIALERPQIEAGSTERIFLTVSNYIFTAIFVGEMTLKVVSLGLYFGEQAYLRSSWNVLDGFLVFVSIIDIVVSLASAGGAKILGVLRVLRLLRTLRPLRVISRAPGLKLVVETLISSLKPIGNIVLICCAFFIIFGILGVQLFKGKFYHCLGVDTRNITNRSDCMAANYRWVHHKYNFDNLGQALMSLFVLASKDGWVNIMYNGLDAVAVDQQPVTNHNPWMLLYFISFLLIVSFFVLNMFVGVVVENFHKCRQHQEAEEARRREEKRLRRLEKKRRSEWVPAQRLPYYATYCHTRLLIHSMCTSHYLDIFITFIICLNVVTMSLEHYNQPTSLETALKYCNYMFTTVFVLEAVLKLVAFGLRRFFKDRWNQLDLAIVLLSVMGITLEEIEINAALPINPTIIRIMRVLRIARVLKLLKMATGMRALLDTVVQALPQVGNLGLLFMLLFFIYAALGVELFGKLVCNDENPCEGMSRHATFENFGMAFLTLFQVSTGDNWNGIMKDTLRDCTHDERSCLSSLQFVSPLYFVSFVLTAQFVLINVVVAVLMKHLDDSNKEAQEDAEMDAELELEMAHGLGPGPRLPAGSPGAPWPRAGRGGRRGRRRGRLVPALLLLPWPGQIGSLSQGQVWACGVVAAATDPSTVPHTVGAWVGQLPHLVYCRCQAGSLCVTCRTACPFCDMKGSSARSSPRASSWHSTSSRCPALVSSSGLRPTQLRGSHGSTSSAGAGSPLPSPQQCGPLSSPWGAPAPRVAPASGGCRAGPQEPSAGAGSLGCPTPLPCGGCRFSSVSGPRSVPCL</sequence>
<dbReference type="FunFam" id="1.10.287.70:FF:000136">
    <property type="entry name" value="Voltage-dependent T-type calcium channel subunit alpha"/>
    <property type="match status" value="1"/>
</dbReference>
<evidence type="ECO:0000256" key="1">
    <source>
        <dbReference type="ARBA" id="ARBA00004141"/>
    </source>
</evidence>
<feature type="transmembrane region" description="Helical" evidence="18">
    <location>
        <begin position="775"/>
        <end position="797"/>
    </location>
</feature>
<dbReference type="Gene3D" id="1.10.287.70">
    <property type="match status" value="4"/>
</dbReference>
<dbReference type="PANTHER" id="PTHR45628">
    <property type="entry name" value="VOLTAGE-DEPENDENT CALCIUM CHANNEL TYPE A SUBUNIT ALPHA-1"/>
    <property type="match status" value="1"/>
</dbReference>
<keyword evidence="21" id="KW-1185">Reference proteome</keyword>
<feature type="transmembrane region" description="Helical" evidence="18">
    <location>
        <begin position="1172"/>
        <end position="1191"/>
    </location>
</feature>
<feature type="region of interest" description="Disordered" evidence="17">
    <location>
        <begin position="899"/>
        <end position="974"/>
    </location>
</feature>
<evidence type="ECO:0000256" key="15">
    <source>
        <dbReference type="PIRSR" id="PIRSR602077-1"/>
    </source>
</evidence>
<dbReference type="GO" id="GO:0019228">
    <property type="term" value="P:neuronal action potential"/>
    <property type="evidence" value="ECO:0007669"/>
    <property type="project" value="Ensembl"/>
</dbReference>
<dbReference type="Gene3D" id="1.20.120.350">
    <property type="entry name" value="Voltage-gated potassium channels. Chain C"/>
    <property type="match status" value="4"/>
</dbReference>
<evidence type="ECO:0000313" key="20">
    <source>
        <dbReference type="Ensembl" id="ENSMFAP00000040371.2"/>
    </source>
</evidence>
<feature type="transmembrane region" description="Helical" evidence="18">
    <location>
        <begin position="697"/>
        <end position="719"/>
    </location>
</feature>
<feature type="region of interest" description="Disordered" evidence="17">
    <location>
        <begin position="815"/>
        <end position="841"/>
    </location>
</feature>
<keyword evidence="3 16" id="KW-0109">Calcium transport</keyword>
<evidence type="ECO:0000256" key="13">
    <source>
        <dbReference type="ARBA" id="ARBA00023303"/>
    </source>
</evidence>
<evidence type="ECO:0000256" key="14">
    <source>
        <dbReference type="ARBA" id="ARBA00036634"/>
    </source>
</evidence>
<reference evidence="20" key="3">
    <citation type="submission" date="2025-09" db="UniProtKB">
        <authorList>
            <consortium name="Ensembl"/>
        </authorList>
    </citation>
    <scope>IDENTIFICATION</scope>
</reference>
<feature type="transmembrane region" description="Helical" evidence="18">
    <location>
        <begin position="1474"/>
        <end position="1501"/>
    </location>
</feature>
<comment type="catalytic activity">
    <reaction evidence="14">
        <text>Ca(2+)(in) = Ca(2+)(out)</text>
        <dbReference type="Rhea" id="RHEA:29671"/>
        <dbReference type="ChEBI" id="CHEBI:29108"/>
    </reaction>
</comment>
<evidence type="ECO:0000256" key="3">
    <source>
        <dbReference type="ARBA" id="ARBA00022568"/>
    </source>
</evidence>
<feature type="compositionally biased region" description="Low complexity" evidence="17">
    <location>
        <begin position="520"/>
        <end position="529"/>
    </location>
</feature>
<keyword evidence="13" id="KW-0407">Ion channel</keyword>
<proteinExistence type="inferred from homology"/>
<dbReference type="FunFam" id="1.20.120.350:FF:000007">
    <property type="entry name" value="Voltage-dependent T-type calcium channel subunit alpha"/>
    <property type="match status" value="1"/>
</dbReference>
<evidence type="ECO:0000256" key="10">
    <source>
        <dbReference type="ARBA" id="ARBA00023065"/>
    </source>
</evidence>
<feature type="region of interest" description="Disordered" evidence="17">
    <location>
        <begin position="501"/>
        <end position="546"/>
    </location>
</feature>
<feature type="transmembrane region" description="Helical" evidence="18">
    <location>
        <begin position="306"/>
        <end position="327"/>
    </location>
</feature>
<dbReference type="GO" id="GO:0046872">
    <property type="term" value="F:metal ion binding"/>
    <property type="evidence" value="ECO:0007669"/>
    <property type="project" value="UniProtKB-KW"/>
</dbReference>
<dbReference type="InterPro" id="IPR005821">
    <property type="entry name" value="Ion_trans_dom"/>
</dbReference>
<feature type="transmembrane region" description="Helical" evidence="18">
    <location>
        <begin position="1109"/>
        <end position="1137"/>
    </location>
</feature>
<dbReference type="Bgee" id="ENSMFAG00000046252">
    <property type="expression patterns" value="Expressed in cerebellum and 3 other cell types or tissues"/>
</dbReference>
<feature type="transmembrane region" description="Helical" evidence="18">
    <location>
        <begin position="1354"/>
        <end position="1371"/>
    </location>
</feature>
<keyword evidence="12" id="KW-0325">Glycoprotein</keyword>
<feature type="region of interest" description="Disordered" evidence="17">
    <location>
        <begin position="1732"/>
        <end position="1820"/>
    </location>
</feature>
<keyword evidence="7 15" id="KW-0106">Calcium</keyword>
<feature type="region of interest" description="Disordered" evidence="17">
    <location>
        <begin position="423"/>
        <end position="486"/>
    </location>
</feature>
<comment type="similarity">
    <text evidence="16">Belongs to the calcium channel alpha-1 subunit (TC 1.A.1.11) family.</text>
</comment>
<dbReference type="FunFam" id="1.10.287.70:FF:000054">
    <property type="entry name" value="Voltage-dependent T-type calcium channel subunit alpha"/>
    <property type="match status" value="1"/>
</dbReference>
<keyword evidence="10" id="KW-0406">Ion transport</keyword>
<gene>
    <name evidence="20" type="primary">CACNA1I</name>
</gene>
<evidence type="ECO:0000259" key="19">
    <source>
        <dbReference type="Pfam" id="PF00520"/>
    </source>
</evidence>
<feature type="compositionally biased region" description="Low complexity" evidence="17">
    <location>
        <begin position="1632"/>
        <end position="1643"/>
    </location>
</feature>
<feature type="compositionally biased region" description="Low complexity" evidence="17">
    <location>
        <begin position="931"/>
        <end position="956"/>
    </location>
</feature>
<dbReference type="GO" id="GO:0030431">
    <property type="term" value="P:sleep"/>
    <property type="evidence" value="ECO:0007669"/>
    <property type="project" value="Ensembl"/>
</dbReference>
<feature type="transmembrane region" description="Helical" evidence="18">
    <location>
        <begin position="1391"/>
        <end position="1410"/>
    </location>
</feature>
<evidence type="ECO:0000256" key="6">
    <source>
        <dbReference type="ARBA" id="ARBA00022737"/>
    </source>
</evidence>
<dbReference type="InterPro" id="IPR027359">
    <property type="entry name" value="Volt_channel_dom_sf"/>
</dbReference>
<dbReference type="InterPro" id="IPR005445">
    <property type="entry name" value="VDCC_T_a1"/>
</dbReference>
<feature type="binding site" evidence="15">
    <location>
        <position position="1243"/>
    </location>
    <ligand>
        <name>Ca(2+)</name>
        <dbReference type="ChEBI" id="CHEBI:29108"/>
    </ligand>
</feature>
<dbReference type="GO" id="GO:0005891">
    <property type="term" value="C:voltage-gated calcium channel complex"/>
    <property type="evidence" value="ECO:0007669"/>
    <property type="project" value="InterPro"/>
</dbReference>
<keyword evidence="5 18" id="KW-0812">Transmembrane</keyword>
<protein>
    <recommendedName>
        <fullName evidence="16">Voltage-dependent T-type calcium channel subunit alpha</fullName>
    </recommendedName>
</protein>
<keyword evidence="6" id="KW-0677">Repeat</keyword>
<keyword evidence="9 18" id="KW-1133">Transmembrane helix</keyword>
<dbReference type="Pfam" id="PF00520">
    <property type="entry name" value="Ion_trans"/>
    <property type="match status" value="4"/>
</dbReference>
<dbReference type="VEuPathDB" id="HostDB:ENSMFAG00000046252"/>
<dbReference type="GeneTree" id="ENSGT00940000158594"/>
<evidence type="ECO:0000256" key="11">
    <source>
        <dbReference type="ARBA" id="ARBA00023136"/>
    </source>
</evidence>
<feature type="transmembrane region" description="Helical" evidence="18">
    <location>
        <begin position="1576"/>
        <end position="1597"/>
    </location>
</feature>
<reference evidence="20" key="2">
    <citation type="submission" date="2025-08" db="UniProtKB">
        <authorList>
            <consortium name="Ensembl"/>
        </authorList>
    </citation>
    <scope>IDENTIFICATION</scope>
</reference>
<dbReference type="GO" id="GO:0008331">
    <property type="term" value="F:high voltage-gated calcium channel activity"/>
    <property type="evidence" value="ECO:0007669"/>
    <property type="project" value="TreeGrafter"/>
</dbReference>
<feature type="compositionally biased region" description="Polar residues" evidence="17">
    <location>
        <begin position="439"/>
        <end position="451"/>
    </location>
</feature>
<feature type="transmembrane region" description="Helical" evidence="18">
    <location>
        <begin position="1271"/>
        <end position="1294"/>
    </location>
</feature>
<keyword evidence="11 18" id="KW-0472">Membrane</keyword>
<keyword evidence="8 16" id="KW-0851">Voltage-gated channel</keyword>
<feature type="transmembrane region" description="Helical" evidence="18">
    <location>
        <begin position="333"/>
        <end position="357"/>
    </location>
</feature>
<dbReference type="FunFam" id="1.20.120.350:FF:000009">
    <property type="entry name" value="Voltage-dependent T-type calcium channel subunit alpha"/>
    <property type="match status" value="1"/>
</dbReference>
<evidence type="ECO:0000256" key="5">
    <source>
        <dbReference type="ARBA" id="ARBA00022692"/>
    </source>
</evidence>
<dbReference type="PRINTS" id="PR00167">
    <property type="entry name" value="CACHANNEL"/>
</dbReference>
<keyword evidence="15" id="KW-0479">Metal-binding</keyword>
<feature type="domain" description="Ion transport" evidence="19">
    <location>
        <begin position="575"/>
        <end position="802"/>
    </location>
</feature>
<evidence type="ECO:0000256" key="18">
    <source>
        <dbReference type="SAM" id="Phobius"/>
    </source>
</evidence>
<name>A0A2K5WTA8_MACFA</name>
<evidence type="ECO:0000256" key="4">
    <source>
        <dbReference type="ARBA" id="ARBA00022673"/>
    </source>
</evidence>
<dbReference type="Proteomes" id="UP000233100">
    <property type="component" value="Chromosome 10"/>
</dbReference>
<dbReference type="InterPro" id="IPR050599">
    <property type="entry name" value="VDCC_alpha-1_subunit"/>
</dbReference>
<reference evidence="20 21" key="1">
    <citation type="submission" date="2013-03" db="EMBL/GenBank/DDBJ databases">
        <authorList>
            <person name="Warren W."/>
            <person name="Wilson R.K."/>
        </authorList>
    </citation>
    <scope>NUCLEOTIDE SEQUENCE</scope>
</reference>
<feature type="compositionally biased region" description="Low complexity" evidence="17">
    <location>
        <begin position="1"/>
        <end position="26"/>
    </location>
</feature>
<comment type="subcellular location">
    <subcellularLocation>
        <location evidence="1 16">Membrane</location>
        <topology evidence="1 16">Multi-pass membrane protein</topology>
    </subcellularLocation>
</comment>
<feature type="domain" description="Ion transport" evidence="19">
    <location>
        <begin position="1354"/>
        <end position="1607"/>
    </location>
</feature>
<dbReference type="PANTHER" id="PTHR45628:SF39">
    <property type="entry name" value="VOLTAGE-DEPENDENT T-TYPE CALCIUM CHANNEL SUBUNIT ALPHA-1I"/>
    <property type="match status" value="1"/>
</dbReference>
<evidence type="ECO:0000313" key="21">
    <source>
        <dbReference type="Proteomes" id="UP000233100"/>
    </source>
</evidence>
<dbReference type="FunFam" id="1.10.287.70:FF:000018">
    <property type="entry name" value="Voltage-dependent T-type calcium channel subunit alpha"/>
    <property type="match status" value="1"/>
</dbReference>
<keyword evidence="2" id="KW-0813">Transport</keyword>
<feature type="domain" description="Ion transport" evidence="19">
    <location>
        <begin position="1032"/>
        <end position="1304"/>
    </location>
</feature>
<feature type="binding site" evidence="15">
    <location>
        <position position="318"/>
    </location>
    <ligand>
        <name>Ca(2+)</name>
        <dbReference type="ChEBI" id="CHEBI:29108"/>
    </ligand>
</feature>
<evidence type="ECO:0000256" key="8">
    <source>
        <dbReference type="ARBA" id="ARBA00022882"/>
    </source>
</evidence>
<dbReference type="InterPro" id="IPR002077">
    <property type="entry name" value="VDCCAlpha1"/>
</dbReference>
<evidence type="ECO:0000256" key="17">
    <source>
        <dbReference type="SAM" id="MobiDB-lite"/>
    </source>
</evidence>
<dbReference type="Ensembl" id="ENSMFAT00000014639.2">
    <property type="protein sequence ID" value="ENSMFAP00000040371.2"/>
    <property type="gene ID" value="ENSMFAG00000046252.2"/>
</dbReference>
<evidence type="ECO:0000256" key="2">
    <source>
        <dbReference type="ARBA" id="ARBA00022448"/>
    </source>
</evidence>
<comment type="function">
    <text evidence="16">Voltage-sensitive calcium channels (VSCC) mediate the entry of calcium ions into excitable cells and are also involved in a variety of calcium-dependent processes, including muscle contraction, hormone or neurotransmitter release, gene expression, cell motility, cell division and cell death. This channel gives rise to T-type calcium currents. T-type calcium channels belong to the "low-voltage activated (LVA)" group and are strongly blocked by nickel and mibefradil. A particularity of this type of channels is an opening at quite negative potentials, and a voltage-dependent inactivation. T-type channels serve pacemaking functions in both central neurons and cardiac nodal cells and support calcium signaling in secretory cells and vascular smooth muscle. They may also be involved in the modulation of firing patterns of neurons which is important for information processing as well as in cell growth processes.</text>
</comment>
<feature type="region of interest" description="Disordered" evidence="17">
    <location>
        <begin position="1630"/>
        <end position="1651"/>
    </location>
</feature>
<evidence type="ECO:0000256" key="12">
    <source>
        <dbReference type="ARBA" id="ARBA00023180"/>
    </source>
</evidence>
<evidence type="ECO:0000256" key="7">
    <source>
        <dbReference type="ARBA" id="ARBA00022837"/>
    </source>
</evidence>
<dbReference type="GO" id="GO:0098703">
    <property type="term" value="P:calcium ion import across plasma membrane"/>
    <property type="evidence" value="ECO:0007669"/>
    <property type="project" value="TreeGrafter"/>
</dbReference>
<feature type="compositionally biased region" description="Gly residues" evidence="17">
    <location>
        <begin position="536"/>
        <end position="545"/>
    </location>
</feature>
<accession>A0A2K5WTA8</accession>
<feature type="transmembrane region" description="Helical" evidence="18">
    <location>
        <begin position="1072"/>
        <end position="1094"/>
    </location>
</feature>
<feature type="compositionally biased region" description="Low complexity" evidence="17">
    <location>
        <begin position="1732"/>
        <end position="1749"/>
    </location>
</feature>
<feature type="region of interest" description="Disordered" evidence="17">
    <location>
        <begin position="1"/>
        <end position="46"/>
    </location>
</feature>
<feature type="domain" description="Ion transport" evidence="19">
    <location>
        <begin position="102"/>
        <end position="346"/>
    </location>
</feature>
<feature type="binding site" evidence="15">
    <location>
        <position position="756"/>
    </location>
    <ligand>
        <name>Ca(2+)</name>
        <dbReference type="ChEBI" id="CHEBI:29108"/>
    </ligand>
</feature>
<feature type="compositionally biased region" description="Low complexity" evidence="17">
    <location>
        <begin position="1766"/>
        <end position="1779"/>
    </location>
</feature>
<dbReference type="SUPFAM" id="SSF81324">
    <property type="entry name" value="Voltage-gated potassium channels"/>
    <property type="match status" value="4"/>
</dbReference>